<proteinExistence type="predicted"/>
<comment type="caution">
    <text evidence="2">The sequence shown here is derived from an EMBL/GenBank/DDBJ whole genome shotgun (WGS) entry which is preliminary data.</text>
</comment>
<evidence type="ECO:0000256" key="1">
    <source>
        <dbReference type="SAM" id="MobiDB-lite"/>
    </source>
</evidence>
<dbReference type="Proteomes" id="UP001175271">
    <property type="component" value="Unassembled WGS sequence"/>
</dbReference>
<dbReference type="AlphaFoldDB" id="A0AA39LT81"/>
<protein>
    <submittedName>
        <fullName evidence="2">Uncharacterized protein</fullName>
    </submittedName>
</protein>
<organism evidence="2 3">
    <name type="scientific">Steinernema hermaphroditum</name>
    <dbReference type="NCBI Taxonomy" id="289476"/>
    <lineage>
        <taxon>Eukaryota</taxon>
        <taxon>Metazoa</taxon>
        <taxon>Ecdysozoa</taxon>
        <taxon>Nematoda</taxon>
        <taxon>Chromadorea</taxon>
        <taxon>Rhabditida</taxon>
        <taxon>Tylenchina</taxon>
        <taxon>Panagrolaimomorpha</taxon>
        <taxon>Strongyloidoidea</taxon>
        <taxon>Steinernematidae</taxon>
        <taxon>Steinernema</taxon>
    </lineage>
</organism>
<reference evidence="2" key="1">
    <citation type="submission" date="2023-06" db="EMBL/GenBank/DDBJ databases">
        <title>Genomic analysis of the entomopathogenic nematode Steinernema hermaphroditum.</title>
        <authorList>
            <person name="Schwarz E.M."/>
            <person name="Heppert J.K."/>
            <person name="Baniya A."/>
            <person name="Schwartz H.T."/>
            <person name="Tan C.-H."/>
            <person name="Antoshechkin I."/>
            <person name="Sternberg P.W."/>
            <person name="Goodrich-Blair H."/>
            <person name="Dillman A.R."/>
        </authorList>
    </citation>
    <scope>NUCLEOTIDE SEQUENCE</scope>
    <source>
        <strain evidence="2">PS9179</strain>
        <tissue evidence="2">Whole animal</tissue>
    </source>
</reference>
<feature type="region of interest" description="Disordered" evidence="1">
    <location>
        <begin position="28"/>
        <end position="104"/>
    </location>
</feature>
<name>A0AA39LT81_9BILA</name>
<feature type="compositionally biased region" description="Basic residues" evidence="1">
    <location>
        <begin position="51"/>
        <end position="60"/>
    </location>
</feature>
<sequence length="189" mass="21045">MSSKQETTKFNRRSSSKAWIFQKANGSIIEIQPSDEPPKNGPFVPSDAYRKRNITRRITKKASPVGTSPVGVSPTARSPVGQVALKRRASDDRESTAEKRIRREQDKDNTYLVDLIKRLSQKKEEKKTDVVDVSGILALCRANIPTAAKESFPTVEERPFQGYVASWATPEEIAKLAPSAPKVPIVIRQ</sequence>
<accession>A0AA39LT81</accession>
<feature type="compositionally biased region" description="Basic and acidic residues" evidence="1">
    <location>
        <begin position="88"/>
        <end position="104"/>
    </location>
</feature>
<keyword evidence="3" id="KW-1185">Reference proteome</keyword>
<evidence type="ECO:0000313" key="3">
    <source>
        <dbReference type="Proteomes" id="UP001175271"/>
    </source>
</evidence>
<evidence type="ECO:0000313" key="2">
    <source>
        <dbReference type="EMBL" id="KAK0409306.1"/>
    </source>
</evidence>
<dbReference type="EMBL" id="JAUCMV010000003">
    <property type="protein sequence ID" value="KAK0409306.1"/>
    <property type="molecule type" value="Genomic_DNA"/>
</dbReference>
<gene>
    <name evidence="2" type="ORF">QR680_004467</name>
</gene>